<proteinExistence type="predicted"/>
<evidence type="ECO:0000256" key="1">
    <source>
        <dbReference type="SAM" id="Phobius"/>
    </source>
</evidence>
<organism evidence="2 3">
    <name type="scientific">Mycoplasma parvum str. Indiana</name>
    <dbReference type="NCBI Taxonomy" id="1403316"/>
    <lineage>
        <taxon>Bacteria</taxon>
        <taxon>Bacillati</taxon>
        <taxon>Mycoplasmatota</taxon>
        <taxon>Mollicutes</taxon>
        <taxon>Mycoplasmataceae</taxon>
        <taxon>Mycoplasma</taxon>
    </lineage>
</organism>
<keyword evidence="1" id="KW-1133">Transmembrane helix</keyword>
<dbReference type="KEGG" id="mpv:PRV_00455"/>
<gene>
    <name evidence="2" type="ORF">PRV_00455</name>
</gene>
<name>U5NC47_9MOLU</name>
<dbReference type="STRING" id="1403316.PRV_00455"/>
<evidence type="ECO:0000313" key="2">
    <source>
        <dbReference type="EMBL" id="AGX88860.1"/>
    </source>
</evidence>
<dbReference type="Proteomes" id="UP000017119">
    <property type="component" value="Chromosome"/>
</dbReference>
<sequence>MENITQSKSRWYLIIPLFPISCLIFLLFSLYSLRHRKQYKGSEEYSSRYFFLKRVYWFLYQIFPQKDVLIDKEQLGFKNSLVVVYCPYFSFFSIYLAFLISNFYEKNYQTRKSFRICTLHSKKAWWEFFLSSIELFREIPARNFLKESDESIVYFVDSIESLREIIKNSYRTLVFFKLNSSFNWFQGYKRIYSAIGKITLKERLKNLREFNAKLEKIFSNLTKKEVIMDK</sequence>
<keyword evidence="3" id="KW-1185">Reference proteome</keyword>
<dbReference type="OrthoDB" id="397133at2"/>
<dbReference type="HOGENOM" id="CLU_1249496_0_0_14"/>
<feature type="transmembrane region" description="Helical" evidence="1">
    <location>
        <begin position="12"/>
        <end position="33"/>
    </location>
</feature>
<feature type="transmembrane region" description="Helical" evidence="1">
    <location>
        <begin position="82"/>
        <end position="104"/>
    </location>
</feature>
<dbReference type="PATRIC" id="fig|1403316.3.peg.68"/>
<dbReference type="RefSeq" id="WP_022768894.1">
    <property type="nucleotide sequence ID" value="NC_022575.1"/>
</dbReference>
<dbReference type="EMBL" id="CP006771">
    <property type="protein sequence ID" value="AGX88860.1"/>
    <property type="molecule type" value="Genomic_DNA"/>
</dbReference>
<keyword evidence="1" id="KW-0472">Membrane</keyword>
<protein>
    <submittedName>
        <fullName evidence="2">Uncharacterized protein</fullName>
    </submittedName>
</protein>
<reference evidence="2 3" key="1">
    <citation type="journal article" date="2013" name="Genome Announc.">
        <title>Genome Sequence of Mycoplasma parvum (Formerly Eperythrozoon parvum), a Diminutive Hemoplasma of the Pig.</title>
        <authorList>
            <person name="do Nascimento N.C."/>
            <person name="Dos Santos A.P."/>
            <person name="Chu Y."/>
            <person name="Guimaraes A.M."/>
            <person name="Pagliaro A."/>
            <person name="Messick J.B."/>
        </authorList>
    </citation>
    <scope>NUCLEOTIDE SEQUENCE [LARGE SCALE GENOMIC DNA]</scope>
    <source>
        <strain evidence="2 3">Indiana</strain>
    </source>
</reference>
<keyword evidence="1" id="KW-0812">Transmembrane</keyword>
<evidence type="ECO:0000313" key="3">
    <source>
        <dbReference type="Proteomes" id="UP000017119"/>
    </source>
</evidence>
<dbReference type="AlphaFoldDB" id="U5NC47"/>
<accession>U5NC47</accession>